<dbReference type="CTD" id="195977"/>
<evidence type="ECO:0000256" key="2">
    <source>
        <dbReference type="ARBA" id="ARBA00022692"/>
    </source>
</evidence>
<dbReference type="PANTHER" id="PTHR16059">
    <property type="entry name" value="ANTHRAX TOXIN RECEPTOR"/>
    <property type="match status" value="1"/>
</dbReference>
<evidence type="ECO:0000256" key="6">
    <source>
        <dbReference type="SAM" id="Phobius"/>
    </source>
</evidence>
<evidence type="ECO:0000256" key="5">
    <source>
        <dbReference type="ARBA" id="ARBA00023136"/>
    </source>
</evidence>
<evidence type="ECO:0000313" key="7">
    <source>
        <dbReference type="Proteomes" id="UP000248481"/>
    </source>
</evidence>
<dbReference type="GO" id="GO:0009986">
    <property type="term" value="C:cell surface"/>
    <property type="evidence" value="ECO:0007669"/>
    <property type="project" value="TreeGrafter"/>
</dbReference>
<evidence type="ECO:0000256" key="1">
    <source>
        <dbReference type="ARBA" id="ARBA00004167"/>
    </source>
</evidence>
<dbReference type="GO" id="GO:0005886">
    <property type="term" value="C:plasma membrane"/>
    <property type="evidence" value="ECO:0007669"/>
    <property type="project" value="TreeGrafter"/>
</dbReference>
<dbReference type="GeneID" id="123325113"/>
<name>A0A8M1MNV3_NEOSC</name>
<evidence type="ECO:0000256" key="3">
    <source>
        <dbReference type="ARBA" id="ARBA00022729"/>
    </source>
</evidence>
<dbReference type="GO" id="GO:0004888">
    <property type="term" value="F:transmembrane signaling receptor activity"/>
    <property type="evidence" value="ECO:0007669"/>
    <property type="project" value="TreeGrafter"/>
</dbReference>
<keyword evidence="2 6" id="KW-0812">Transmembrane</keyword>
<evidence type="ECO:0000256" key="4">
    <source>
        <dbReference type="ARBA" id="ARBA00022989"/>
    </source>
</evidence>
<gene>
    <name evidence="8" type="primary">ANTXRL</name>
</gene>
<dbReference type="RefSeq" id="XP_044772459.1">
    <property type="nucleotide sequence ID" value="XM_044916524.1"/>
</dbReference>
<protein>
    <submittedName>
        <fullName evidence="8">Anthrax toxin receptor-like</fullName>
    </submittedName>
</protein>
<keyword evidence="3" id="KW-0732">Signal</keyword>
<sequence length="209" mass="23487">MTTMPTTTTWTTTLSTVVTQEMTETSVVIPKTTVHMFVTEKPILDKSLLYPVLVPTLLIIPVLICCICCCMNTDKEPPPVEKIERESETCIQTCNMVIVPCCRYQQDNVRHIEDKLDTLCDFVQTCNQLPLMWCQPRDQGWCFNFTPVKPLCRQSPCLPPNQGCFPLNSCCSECQHPPTVYSHPPSRMLPLISPSAEALCIPTLSLPPP</sequence>
<proteinExistence type="predicted"/>
<dbReference type="Proteomes" id="UP000248481">
    <property type="component" value="Chromosome 6"/>
</dbReference>
<accession>A0A8M1MNV3</accession>
<dbReference type="PANTHER" id="PTHR16059:SF16">
    <property type="entry name" value="ANTHRAX TOXIN RECEPTOR-LIKE"/>
    <property type="match status" value="1"/>
</dbReference>
<keyword evidence="7" id="KW-1185">Reference proteome</keyword>
<dbReference type="KEGG" id="nsu:123325113"/>
<evidence type="ECO:0000313" key="8">
    <source>
        <dbReference type="RefSeq" id="XP_044772459.1"/>
    </source>
</evidence>
<keyword evidence="5 6" id="KW-0472">Membrane</keyword>
<feature type="transmembrane region" description="Helical" evidence="6">
    <location>
        <begin position="48"/>
        <end position="70"/>
    </location>
</feature>
<organism evidence="7 8">
    <name type="scientific">Neomonachus schauinslandi</name>
    <name type="common">Hawaiian monk seal</name>
    <name type="synonym">Monachus schauinslandi</name>
    <dbReference type="NCBI Taxonomy" id="29088"/>
    <lineage>
        <taxon>Eukaryota</taxon>
        <taxon>Metazoa</taxon>
        <taxon>Chordata</taxon>
        <taxon>Craniata</taxon>
        <taxon>Vertebrata</taxon>
        <taxon>Euteleostomi</taxon>
        <taxon>Mammalia</taxon>
        <taxon>Eutheria</taxon>
        <taxon>Laurasiatheria</taxon>
        <taxon>Carnivora</taxon>
        <taxon>Caniformia</taxon>
        <taxon>Pinnipedia</taxon>
        <taxon>Phocidae</taxon>
        <taxon>Monachinae</taxon>
        <taxon>Monachini</taxon>
        <taxon>Neomonachus</taxon>
    </lineage>
</organism>
<keyword evidence="4 6" id="KW-1133">Transmembrane helix</keyword>
<dbReference type="AlphaFoldDB" id="A0A8M1MNV3"/>
<comment type="subcellular location">
    <subcellularLocation>
        <location evidence="1">Membrane</location>
        <topology evidence="1">Single-pass membrane protein</topology>
    </subcellularLocation>
</comment>
<reference evidence="8" key="1">
    <citation type="submission" date="2025-08" db="UniProtKB">
        <authorList>
            <consortium name="RefSeq"/>
        </authorList>
    </citation>
    <scope>IDENTIFICATION</scope>
    <source>
        <tissue evidence="8">Blood</tissue>
    </source>
</reference>